<evidence type="ECO:0000313" key="1">
    <source>
        <dbReference type="EMBL" id="CAJ54025.1"/>
    </source>
</evidence>
<keyword evidence="1" id="KW-0614">Plasmid</keyword>
<dbReference type="AlphaFoldDB" id="Q1MNQ8"/>
<dbReference type="RefSeq" id="WP_011527392.1">
    <property type="nucleotide sequence ID" value="NC_008014.1"/>
</dbReference>
<proteinExistence type="predicted"/>
<dbReference type="KEGG" id="lip:LIC073"/>
<reference evidence="1 2" key="1">
    <citation type="submission" date="2005-11" db="EMBL/GenBank/DDBJ databases">
        <title>The complete genome sequence of Lawsonia intracellularis: the causative agent of proliferative enteropathy.</title>
        <authorList>
            <person name="Kaur K."/>
            <person name="Zhang Q."/>
            <person name="Beckler D."/>
            <person name="Munir S."/>
            <person name="Li L."/>
            <person name="Kinsley K."/>
            <person name="Herron L."/>
            <person name="Peterson A."/>
            <person name="May B."/>
            <person name="Singh S."/>
            <person name="Gebhart C."/>
            <person name="Kapur V."/>
        </authorList>
    </citation>
    <scope>NUCLEOTIDE SEQUENCE [LARGE SCALE GENOMIC DNA]</scope>
    <source>
        <strain evidence="1 2">PHE/MN1-00</strain>
        <plasmid evidence="2">pLaw3</plasmid>
    </source>
</reference>
<evidence type="ECO:0000313" key="2">
    <source>
        <dbReference type="Proteomes" id="UP000002430"/>
    </source>
</evidence>
<dbReference type="Proteomes" id="UP000002430">
    <property type="component" value="Plasmid 3"/>
</dbReference>
<dbReference type="EMBL" id="AM180255">
    <property type="protein sequence ID" value="CAJ54025.1"/>
    <property type="molecule type" value="Genomic_DNA"/>
</dbReference>
<accession>Q1MNQ8</accession>
<name>Q1MNQ8_LAWIP</name>
<gene>
    <name evidence="1" type="ordered locus">LIC073</name>
</gene>
<sequence length="289" mass="33052">MKNTNALDTITLMDENQKEDAKLHPGSALDIERVVAKQYFPLPIEDYSDVPFERIENTQPSDFGDATIHNKYNKQVKEASFINTETYSRVSSLSSEPLRNVVPRFSFDFSTSMDGSGYIKESRLSPYKEYPQLAPTPLLYNEVSMVQATTENTTNSQHPLFTEQQCQLPQVTTSPQIALVMPHEELDYVPISKNSSMIGNNIDYTTLKSSFFSQEDRIVDKYTSDRDKENFIPFLSQTQNTNTLFEDIEQSSNTDALEQQIHLMTTIEIDGQVLGEFFERYISNQSLRT</sequence>
<organism evidence="1 2">
    <name type="scientific">Lawsonia intracellularis (strain PHE/MN1-00)</name>
    <dbReference type="NCBI Taxonomy" id="363253"/>
    <lineage>
        <taxon>Bacteria</taxon>
        <taxon>Pseudomonadati</taxon>
        <taxon>Thermodesulfobacteriota</taxon>
        <taxon>Desulfovibrionia</taxon>
        <taxon>Desulfovibrionales</taxon>
        <taxon>Desulfovibrionaceae</taxon>
        <taxon>Lawsonia</taxon>
    </lineage>
</organism>
<dbReference type="HOGENOM" id="CLU_962393_0_0_7"/>
<protein>
    <submittedName>
        <fullName evidence="1">NA</fullName>
    </submittedName>
</protein>
<geneLocation type="plasmid" evidence="2">
    <name>pLaw3</name>
</geneLocation>
<keyword evidence="2" id="KW-1185">Reference proteome</keyword>